<name>A0ABY3Z484_STRRM</name>
<dbReference type="GeneID" id="66855768"/>
<dbReference type="RefSeq" id="WP_003979839.1">
    <property type="nucleotide sequence ID" value="NZ_CP043497.1"/>
</dbReference>
<evidence type="ECO:0000313" key="1">
    <source>
        <dbReference type="EMBL" id="UNZ05121.1"/>
    </source>
</evidence>
<keyword evidence="2" id="KW-1185">Reference proteome</keyword>
<proteinExistence type="predicted"/>
<gene>
    <name evidence="1" type="ORF">SRIMR7_23475</name>
</gene>
<accession>A0ABY3Z484</accession>
<evidence type="ECO:0000313" key="2">
    <source>
        <dbReference type="Proteomes" id="UP000829494"/>
    </source>
</evidence>
<sequence length="75" mass="8377">MKQQTAWPEGVIARYLTVAEATVDITDTGEDSYWRYAVACTGCPQATSDDREAWTHAWAQSHAETCRAMPRPQTS</sequence>
<organism evidence="1 2">
    <name type="scientific">Streptomyces rimosus subsp. rimosus</name>
    <dbReference type="NCBI Taxonomy" id="132474"/>
    <lineage>
        <taxon>Bacteria</taxon>
        <taxon>Bacillati</taxon>
        <taxon>Actinomycetota</taxon>
        <taxon>Actinomycetes</taxon>
        <taxon>Kitasatosporales</taxon>
        <taxon>Streptomycetaceae</taxon>
        <taxon>Streptomyces</taxon>
    </lineage>
</organism>
<reference evidence="1 2" key="1">
    <citation type="submission" date="2022-03" db="EMBL/GenBank/DDBJ databases">
        <title>Complete genome of Streptomyces rimosus ssp. rimosus R7 (=ATCC 10970).</title>
        <authorList>
            <person name="Beganovic S."/>
            <person name="Ruckert C."/>
            <person name="Busche T."/>
            <person name="Kalinowski J."/>
            <person name="Wittmann C."/>
        </authorList>
    </citation>
    <scope>NUCLEOTIDE SEQUENCE [LARGE SCALE GENOMIC DNA]</scope>
    <source>
        <strain evidence="1 2">R7</strain>
    </source>
</reference>
<protein>
    <submittedName>
        <fullName evidence="1">Uncharacterized protein</fullName>
    </submittedName>
</protein>
<dbReference type="Proteomes" id="UP000829494">
    <property type="component" value="Chromosome"/>
</dbReference>
<dbReference type="EMBL" id="CP094298">
    <property type="protein sequence ID" value="UNZ05121.1"/>
    <property type="molecule type" value="Genomic_DNA"/>
</dbReference>